<dbReference type="InterPro" id="IPR041698">
    <property type="entry name" value="Methyltransf_25"/>
</dbReference>
<name>A0A0C9VQF6_SPHS4</name>
<dbReference type="Gene3D" id="3.40.50.150">
    <property type="entry name" value="Vaccinia Virus protein VP39"/>
    <property type="match status" value="1"/>
</dbReference>
<gene>
    <name evidence="2" type="ORF">M422DRAFT_173752</name>
</gene>
<reference evidence="2 3" key="1">
    <citation type="submission" date="2014-06" db="EMBL/GenBank/DDBJ databases">
        <title>Evolutionary Origins and Diversification of the Mycorrhizal Mutualists.</title>
        <authorList>
            <consortium name="DOE Joint Genome Institute"/>
            <consortium name="Mycorrhizal Genomics Consortium"/>
            <person name="Kohler A."/>
            <person name="Kuo A."/>
            <person name="Nagy L.G."/>
            <person name="Floudas D."/>
            <person name="Copeland A."/>
            <person name="Barry K.W."/>
            <person name="Cichocki N."/>
            <person name="Veneault-Fourrey C."/>
            <person name="LaButti K."/>
            <person name="Lindquist E.A."/>
            <person name="Lipzen A."/>
            <person name="Lundell T."/>
            <person name="Morin E."/>
            <person name="Murat C."/>
            <person name="Riley R."/>
            <person name="Ohm R."/>
            <person name="Sun H."/>
            <person name="Tunlid A."/>
            <person name="Henrissat B."/>
            <person name="Grigoriev I.V."/>
            <person name="Hibbett D.S."/>
            <person name="Martin F."/>
        </authorList>
    </citation>
    <scope>NUCLEOTIDE SEQUENCE [LARGE SCALE GENOMIC DNA]</scope>
    <source>
        <strain evidence="2 3">SS14</strain>
    </source>
</reference>
<feature type="domain" description="Methyltransferase" evidence="1">
    <location>
        <begin position="84"/>
        <end position="174"/>
    </location>
</feature>
<proteinExistence type="predicted"/>
<dbReference type="InterPro" id="IPR029063">
    <property type="entry name" value="SAM-dependent_MTases_sf"/>
</dbReference>
<dbReference type="Proteomes" id="UP000054279">
    <property type="component" value="Unassembled WGS sequence"/>
</dbReference>
<dbReference type="SUPFAM" id="SSF53335">
    <property type="entry name" value="S-adenosyl-L-methionine-dependent methyltransferases"/>
    <property type="match status" value="1"/>
</dbReference>
<dbReference type="CDD" id="cd02440">
    <property type="entry name" value="AdoMet_MTases"/>
    <property type="match status" value="1"/>
</dbReference>
<evidence type="ECO:0000313" key="2">
    <source>
        <dbReference type="EMBL" id="KIJ40420.1"/>
    </source>
</evidence>
<protein>
    <recommendedName>
        <fullName evidence="1">Methyltransferase domain-containing protein</fullName>
    </recommendedName>
</protein>
<dbReference type="AlphaFoldDB" id="A0A0C9VQF6"/>
<accession>A0A0C9VQF6</accession>
<dbReference type="HOGENOM" id="CLU_010595_9_3_1"/>
<dbReference type="EMBL" id="KN837144">
    <property type="protein sequence ID" value="KIJ40420.1"/>
    <property type="molecule type" value="Genomic_DNA"/>
</dbReference>
<dbReference type="Pfam" id="PF13649">
    <property type="entry name" value="Methyltransf_25"/>
    <property type="match status" value="1"/>
</dbReference>
<dbReference type="OrthoDB" id="184880at2759"/>
<keyword evidence="3" id="KW-1185">Reference proteome</keyword>
<evidence type="ECO:0000313" key="3">
    <source>
        <dbReference type="Proteomes" id="UP000054279"/>
    </source>
</evidence>
<sequence length="310" mass="34479">MTLQVASNANQAPALFTKYIAPIEHTPRTYASEGYVLPSDEQERQRLLFSLLALRLVLQHNVLKAAFGNRVLLAPLPAVEDLKVLECGTGSGIWLLDLATELKGNFHGFDIESRLFPRNAPGNLFFTMNSVTRMPEWWAESYGLVHQRLLLAALNAYQWKEAINEMYRVLIPGGSVQLGEAGPWKSGSVTEKHQTLVQNLFESRGLLLDCAVHIPQMLSNAGFIEIKTEVKTIPLGRWAGQTGIDGRDNFMGVFRGMKTPVLKMGGLGFVQSEAEFDRLLDEVEVEWDATPGSEIEFFIFTAQKPLSSAL</sequence>
<evidence type="ECO:0000259" key="1">
    <source>
        <dbReference type="Pfam" id="PF13649"/>
    </source>
</evidence>
<organism evidence="2 3">
    <name type="scientific">Sphaerobolus stellatus (strain SS14)</name>
    <dbReference type="NCBI Taxonomy" id="990650"/>
    <lineage>
        <taxon>Eukaryota</taxon>
        <taxon>Fungi</taxon>
        <taxon>Dikarya</taxon>
        <taxon>Basidiomycota</taxon>
        <taxon>Agaricomycotina</taxon>
        <taxon>Agaricomycetes</taxon>
        <taxon>Phallomycetidae</taxon>
        <taxon>Geastrales</taxon>
        <taxon>Sphaerobolaceae</taxon>
        <taxon>Sphaerobolus</taxon>
    </lineage>
</organism>